<evidence type="ECO:0000256" key="3">
    <source>
        <dbReference type="ARBA" id="ARBA00023125"/>
    </source>
</evidence>
<dbReference type="InterPro" id="IPR013762">
    <property type="entry name" value="Integrase-like_cat_sf"/>
</dbReference>
<proteinExistence type="inferred from homology"/>
<keyword evidence="3" id="KW-0238">DNA-binding</keyword>
<evidence type="ECO:0000256" key="2">
    <source>
        <dbReference type="ARBA" id="ARBA00022908"/>
    </source>
</evidence>
<feature type="domain" description="Tyr recombinase" evidence="5">
    <location>
        <begin position="319"/>
        <end position="525"/>
    </location>
</feature>
<dbReference type="EMBL" id="JAAGBB010000028">
    <property type="protein sequence ID" value="MBR0666951.1"/>
    <property type="molecule type" value="Genomic_DNA"/>
</dbReference>
<dbReference type="Gene3D" id="1.10.150.130">
    <property type="match status" value="1"/>
</dbReference>
<evidence type="ECO:0000313" key="7">
    <source>
        <dbReference type="Proteomes" id="UP001196870"/>
    </source>
</evidence>
<evidence type="ECO:0000313" key="6">
    <source>
        <dbReference type="EMBL" id="MBR0666951.1"/>
    </source>
</evidence>
<reference evidence="7" key="1">
    <citation type="journal article" date="2021" name="Syst. Appl. Microbiol.">
        <title>Roseomonas hellenica sp. nov., isolated from roots of wild-growing Alkanna tinctoria.</title>
        <authorList>
            <person name="Rat A."/>
            <person name="Naranjo H.D."/>
            <person name="Lebbe L."/>
            <person name="Cnockaert M."/>
            <person name="Krigas N."/>
            <person name="Grigoriadou K."/>
            <person name="Maloupa E."/>
            <person name="Willems A."/>
        </authorList>
    </citation>
    <scope>NUCLEOTIDE SEQUENCE [LARGE SCALE GENOMIC DNA]</scope>
    <source>
        <strain evidence="7">LMG 31523</strain>
    </source>
</reference>
<dbReference type="Gene3D" id="1.10.443.10">
    <property type="entry name" value="Intergrase catalytic core"/>
    <property type="match status" value="1"/>
</dbReference>
<evidence type="ECO:0000256" key="1">
    <source>
        <dbReference type="ARBA" id="ARBA00008857"/>
    </source>
</evidence>
<dbReference type="Proteomes" id="UP001196870">
    <property type="component" value="Unassembled WGS sequence"/>
</dbReference>
<accession>A0ABS5F2Z4</accession>
<comment type="caution">
    <text evidence="6">The sequence shown here is derived from an EMBL/GenBank/DDBJ whole genome shotgun (WGS) entry which is preliminary data.</text>
</comment>
<keyword evidence="7" id="KW-1185">Reference proteome</keyword>
<dbReference type="PANTHER" id="PTHR30349:SF41">
    <property type="entry name" value="INTEGRASE_RECOMBINASE PROTEIN MJ0367-RELATED"/>
    <property type="match status" value="1"/>
</dbReference>
<protein>
    <submittedName>
        <fullName evidence="6">Site-specific integrase</fullName>
    </submittedName>
</protein>
<name>A0ABS5F2Z4_9PROT</name>
<dbReference type="InterPro" id="IPR002104">
    <property type="entry name" value="Integrase_catalytic"/>
</dbReference>
<dbReference type="InterPro" id="IPR050090">
    <property type="entry name" value="Tyrosine_recombinase_XerCD"/>
</dbReference>
<dbReference type="CDD" id="cd01184">
    <property type="entry name" value="INT_C_like_1"/>
    <property type="match status" value="1"/>
</dbReference>
<dbReference type="PROSITE" id="PS51898">
    <property type="entry name" value="TYR_RECOMBINASE"/>
    <property type="match status" value="1"/>
</dbReference>
<sequence>MIGKREIWISYGPVSYAKAKAMHPAEMAKIERLFATARKRIASATLRPVATLTPATLEDARACVLRWFHGQEAERLARPTPDDPIELDDALGHLNGDVADLAGEEGRRIAERLLPGILETYGFAVPQGDVRRVSVALAQRALVEGAERQRDRLSGRPERVHDAALPVTIGNPPPAPQAPGLTLGALFQAYMGAPERAGMAPKTKLKYDGFIRVLMQVLGEDTPAARVTRQDSRKAQAVLQALPPNAGKRWPKLKAPEAAEKAKREGIAPMHPNSVINHLEFLSSAFAYGVREQLVPTNPASGLNGVTTKGVAASPGVERRRRPFTEDELRLIFSAPLYAGCQDDGNGYANPGPNHPRRGRFWAPLLALFGGLRLGEACQLAVADVVTDGVPRLLIQADAEGSRLKTVTSQRVVPVHSSLVDLGFLAHVEKMRAAGEQKLFPELPVSASGNYADVFSKWFGRFLTKASVTSPRAVFHSFRHGWRDRLREAGVPREVVDALGGWATPGQSADYGSGFSVATLARHLNKISYPGLDLDHLRPQAD</sequence>
<comment type="similarity">
    <text evidence="1">Belongs to the 'phage' integrase family.</text>
</comment>
<dbReference type="PANTHER" id="PTHR30349">
    <property type="entry name" value="PHAGE INTEGRASE-RELATED"/>
    <property type="match status" value="1"/>
</dbReference>
<dbReference type="Pfam" id="PF00589">
    <property type="entry name" value="Phage_integrase"/>
    <property type="match status" value="1"/>
</dbReference>
<gene>
    <name evidence="6" type="ORF">GXW71_21505</name>
</gene>
<evidence type="ECO:0000256" key="4">
    <source>
        <dbReference type="ARBA" id="ARBA00023172"/>
    </source>
</evidence>
<dbReference type="InterPro" id="IPR010998">
    <property type="entry name" value="Integrase_recombinase_N"/>
</dbReference>
<dbReference type="InterPro" id="IPR011010">
    <property type="entry name" value="DNA_brk_join_enz"/>
</dbReference>
<evidence type="ECO:0000259" key="5">
    <source>
        <dbReference type="PROSITE" id="PS51898"/>
    </source>
</evidence>
<organism evidence="6 7">
    <name type="scientific">Plastoroseomonas hellenica</name>
    <dbReference type="NCBI Taxonomy" id="2687306"/>
    <lineage>
        <taxon>Bacteria</taxon>
        <taxon>Pseudomonadati</taxon>
        <taxon>Pseudomonadota</taxon>
        <taxon>Alphaproteobacteria</taxon>
        <taxon>Acetobacterales</taxon>
        <taxon>Acetobacteraceae</taxon>
        <taxon>Plastoroseomonas</taxon>
    </lineage>
</organism>
<dbReference type="SUPFAM" id="SSF56349">
    <property type="entry name" value="DNA breaking-rejoining enzymes"/>
    <property type="match status" value="1"/>
</dbReference>
<keyword evidence="4" id="KW-0233">DNA recombination</keyword>
<keyword evidence="2" id="KW-0229">DNA integration</keyword>